<accession>A0A2X0L600</accession>
<organism evidence="4 5">
    <name type="scientific">Microbotryum saponariae</name>
    <dbReference type="NCBI Taxonomy" id="289078"/>
    <lineage>
        <taxon>Eukaryota</taxon>
        <taxon>Fungi</taxon>
        <taxon>Dikarya</taxon>
        <taxon>Basidiomycota</taxon>
        <taxon>Pucciniomycotina</taxon>
        <taxon>Microbotryomycetes</taxon>
        <taxon>Microbotryales</taxon>
        <taxon>Microbotryaceae</taxon>
        <taxon>Microbotryum</taxon>
    </lineage>
</organism>
<evidence type="ECO:0000313" key="4">
    <source>
        <dbReference type="EMBL" id="SDA02074.1"/>
    </source>
</evidence>
<keyword evidence="3" id="KW-0472">Membrane</keyword>
<dbReference type="AlphaFoldDB" id="A0A2X0L600"/>
<dbReference type="EMBL" id="FMWP01000118">
    <property type="protein sequence ID" value="SDA02074.1"/>
    <property type="molecule type" value="Genomic_DNA"/>
</dbReference>
<dbReference type="PANTHER" id="PTHR48020:SF12">
    <property type="entry name" value="PROTON MYO-INOSITOL COTRANSPORTER"/>
    <property type="match status" value="1"/>
</dbReference>
<reference evidence="5" key="1">
    <citation type="submission" date="2016-10" db="EMBL/GenBank/DDBJ databases">
        <authorList>
            <person name="Jeantristanb JTB J.-T."/>
            <person name="Ricardo R."/>
        </authorList>
    </citation>
    <scope>NUCLEOTIDE SEQUENCE [LARGE SCALE GENOMIC DNA]</scope>
</reference>
<protein>
    <submittedName>
        <fullName evidence="4">BZ3500_MvSof-1268-A1-R1_Chr10-3g03057 protein</fullName>
    </submittedName>
</protein>
<dbReference type="GO" id="GO:0022857">
    <property type="term" value="F:transmembrane transporter activity"/>
    <property type="evidence" value="ECO:0007669"/>
    <property type="project" value="TreeGrafter"/>
</dbReference>
<sequence length="178" mass="20033">MSGSLLDQKWSPVVLAADDHLLAFYATVSFNQVYLVRKHPLATQELFHVSVRGLGPRQYWCNWAGNLIISLTFLSLINAITPSRAFGQSSVLSDFKIDGLCGNRKVSFLDQVFTRAFCFLGALFCIFLYPETALLSLEETLEVFSDGFGVEKAKHMRRHKKEAMRRLRAGDGQIKQVA</sequence>
<keyword evidence="3" id="KW-1003">Cell membrane</keyword>
<dbReference type="PANTHER" id="PTHR48020">
    <property type="entry name" value="PROTON MYO-INOSITOL COTRANSPORTER"/>
    <property type="match status" value="1"/>
</dbReference>
<keyword evidence="5" id="KW-1185">Reference proteome</keyword>
<evidence type="ECO:0000256" key="1">
    <source>
        <dbReference type="ARBA" id="ARBA00004651"/>
    </source>
</evidence>
<dbReference type="STRING" id="289078.A0A2X0L600"/>
<dbReference type="InterPro" id="IPR036259">
    <property type="entry name" value="MFS_trans_sf"/>
</dbReference>
<dbReference type="Gene3D" id="1.20.1250.20">
    <property type="entry name" value="MFS general substrate transporter like domains"/>
    <property type="match status" value="1"/>
</dbReference>
<evidence type="ECO:0000256" key="2">
    <source>
        <dbReference type="ARBA" id="ARBA00022448"/>
    </source>
</evidence>
<dbReference type="Proteomes" id="UP000249723">
    <property type="component" value="Unassembled WGS sequence"/>
</dbReference>
<evidence type="ECO:0000256" key="3">
    <source>
        <dbReference type="ARBA" id="ARBA00022475"/>
    </source>
</evidence>
<proteinExistence type="predicted"/>
<comment type="subcellular location">
    <subcellularLocation>
        <location evidence="1">Cell membrane</location>
        <topology evidence="1">Multi-pass membrane protein</topology>
    </subcellularLocation>
</comment>
<dbReference type="InterPro" id="IPR050814">
    <property type="entry name" value="Myo-inositol_Transporter"/>
</dbReference>
<name>A0A2X0L600_9BASI</name>
<evidence type="ECO:0000313" key="5">
    <source>
        <dbReference type="Proteomes" id="UP000249723"/>
    </source>
</evidence>
<keyword evidence="2" id="KW-0813">Transport</keyword>
<gene>
    <name evidence="4" type="ORF">BZ3500_MVSOF-1268-A1-R1_CHR10-3G03057</name>
</gene>
<dbReference type="GO" id="GO:0005886">
    <property type="term" value="C:plasma membrane"/>
    <property type="evidence" value="ECO:0007669"/>
    <property type="project" value="UniProtKB-SubCell"/>
</dbReference>